<dbReference type="InterPro" id="IPR036770">
    <property type="entry name" value="Ankyrin_rpt-contain_sf"/>
</dbReference>
<proteinExistence type="predicted"/>
<reference evidence="4 5" key="1">
    <citation type="submission" date="2020-08" db="EMBL/GenBank/DDBJ databases">
        <title>Genomic Encyclopedia of Type Strains, Phase IV (KMG-IV): sequencing the most valuable type-strain genomes for metagenomic binning, comparative biology and taxonomic classification.</title>
        <authorList>
            <person name="Goeker M."/>
        </authorList>
    </citation>
    <scope>NUCLEOTIDE SEQUENCE [LARGE SCALE GENOMIC DNA]</scope>
    <source>
        <strain evidence="4 5">DSM 23562</strain>
    </source>
</reference>
<protein>
    <recommendedName>
        <fullName evidence="6">Ankyrin repeat protein</fullName>
    </recommendedName>
</protein>
<evidence type="ECO:0000256" key="1">
    <source>
        <dbReference type="ARBA" id="ARBA00022737"/>
    </source>
</evidence>
<feature type="repeat" description="ANK" evidence="3">
    <location>
        <begin position="288"/>
        <end position="320"/>
    </location>
</feature>
<gene>
    <name evidence="4" type="ORF">HNQ39_000554</name>
</gene>
<dbReference type="EMBL" id="JACHGW010000001">
    <property type="protein sequence ID" value="MBB6048792.1"/>
    <property type="molecule type" value="Genomic_DNA"/>
</dbReference>
<keyword evidence="5" id="KW-1185">Reference proteome</keyword>
<organism evidence="4 5">
    <name type="scientific">Armatimonas rosea</name>
    <dbReference type="NCBI Taxonomy" id="685828"/>
    <lineage>
        <taxon>Bacteria</taxon>
        <taxon>Bacillati</taxon>
        <taxon>Armatimonadota</taxon>
        <taxon>Armatimonadia</taxon>
        <taxon>Armatimonadales</taxon>
        <taxon>Armatimonadaceae</taxon>
        <taxon>Armatimonas</taxon>
    </lineage>
</organism>
<dbReference type="Gene3D" id="1.25.40.20">
    <property type="entry name" value="Ankyrin repeat-containing domain"/>
    <property type="match status" value="2"/>
</dbReference>
<dbReference type="SMART" id="SM00248">
    <property type="entry name" value="ANK"/>
    <property type="match status" value="3"/>
</dbReference>
<dbReference type="InterPro" id="IPR050745">
    <property type="entry name" value="Multifunctional_regulatory"/>
</dbReference>
<keyword evidence="1" id="KW-0677">Repeat</keyword>
<dbReference type="PROSITE" id="PS50297">
    <property type="entry name" value="ANK_REP_REGION"/>
    <property type="match status" value="1"/>
</dbReference>
<dbReference type="RefSeq" id="WP_184192421.1">
    <property type="nucleotide sequence ID" value="NZ_JACHGW010000001.1"/>
</dbReference>
<dbReference type="PANTHER" id="PTHR24189">
    <property type="entry name" value="MYOTROPHIN"/>
    <property type="match status" value="1"/>
</dbReference>
<accession>A0A7W9SLE6</accession>
<dbReference type="Pfam" id="PF00023">
    <property type="entry name" value="Ank"/>
    <property type="match status" value="1"/>
</dbReference>
<comment type="caution">
    <text evidence="4">The sequence shown here is derived from an EMBL/GenBank/DDBJ whole genome shotgun (WGS) entry which is preliminary data.</text>
</comment>
<evidence type="ECO:0000256" key="3">
    <source>
        <dbReference type="PROSITE-ProRule" id="PRU00023"/>
    </source>
</evidence>
<evidence type="ECO:0008006" key="6">
    <source>
        <dbReference type="Google" id="ProtNLM"/>
    </source>
</evidence>
<dbReference type="PROSITE" id="PS50088">
    <property type="entry name" value="ANK_REPEAT"/>
    <property type="match status" value="1"/>
</dbReference>
<dbReference type="PANTHER" id="PTHR24189:SF72">
    <property type="entry name" value="ANKYRIN REPEAT-CONTAINING DOMAIN-CONTAINING PROTEIN"/>
    <property type="match status" value="1"/>
</dbReference>
<dbReference type="SUPFAM" id="SSF48403">
    <property type="entry name" value="Ankyrin repeat"/>
    <property type="match status" value="1"/>
</dbReference>
<keyword evidence="2 3" id="KW-0040">ANK repeat</keyword>
<name>A0A7W9SLE6_ARMRO</name>
<dbReference type="Proteomes" id="UP000520814">
    <property type="component" value="Unassembled WGS sequence"/>
</dbReference>
<dbReference type="InterPro" id="IPR002110">
    <property type="entry name" value="Ankyrin_rpt"/>
</dbReference>
<evidence type="ECO:0000313" key="4">
    <source>
        <dbReference type="EMBL" id="MBB6048792.1"/>
    </source>
</evidence>
<evidence type="ECO:0000256" key="2">
    <source>
        <dbReference type="ARBA" id="ARBA00023043"/>
    </source>
</evidence>
<dbReference type="AlphaFoldDB" id="A0A7W9SLE6"/>
<evidence type="ECO:0000313" key="5">
    <source>
        <dbReference type="Proteomes" id="UP000520814"/>
    </source>
</evidence>
<sequence>MSARHLPVRPDLTQLKHQAKELLTALHAGAPEALADLQAFHPAPPSPAKAQLADAQLTLARAYGVPSWPRLVLACELIDAIWRGDLGAVRGLIEKHPSLLKENARGTAQCNWGPTLSYAANVGQDELVKLLHSLGADGVQHAFERACLRSKLDTARLLYSMGARPQPGSVMGPCETLSAVGLALQLELGASLVDADGDRLAPLGLVLETYSRNPDGKHGCLEIFAQHSYALPDNAVFAVHRGRLDLLAVQVQRDPSVLTRQFAHEEIYPPELGCHTDHTLALCGTPLAGGTLLHIAVDDDAYEVAQWLLENGADVNAPAAIDSDGFGGHTALFGCVVSQAYRCSRPSERMARLLLDHGADTTVRANLRKELRFVEDETLHEYFDVTPRTWGERFHDQAWVNPAVLALV</sequence>